<dbReference type="AlphaFoldDB" id="A0A0H2S489"/>
<proteinExistence type="predicted"/>
<keyword evidence="4" id="KW-1185">Reference proteome</keyword>
<feature type="transmembrane region" description="Helical" evidence="2">
    <location>
        <begin position="21"/>
        <end position="49"/>
    </location>
</feature>
<feature type="region of interest" description="Disordered" evidence="1">
    <location>
        <begin position="223"/>
        <end position="329"/>
    </location>
</feature>
<feature type="transmembrane region" description="Helical" evidence="2">
    <location>
        <begin position="55"/>
        <end position="76"/>
    </location>
</feature>
<dbReference type="GO" id="GO:0070916">
    <property type="term" value="C:inositol phosphoceramide synthase complex"/>
    <property type="evidence" value="ECO:0007669"/>
    <property type="project" value="TreeGrafter"/>
</dbReference>
<protein>
    <submittedName>
        <fullName evidence="3">DUF1753-domain-containing protein</fullName>
    </submittedName>
</protein>
<feature type="compositionally biased region" description="Low complexity" evidence="1">
    <location>
        <begin position="307"/>
        <end position="318"/>
    </location>
</feature>
<reference evidence="3 4" key="1">
    <citation type="submission" date="2015-04" db="EMBL/GenBank/DDBJ databases">
        <title>Complete genome sequence of Schizopora paradoxa KUC8140, a cosmopolitan wood degrader in East Asia.</title>
        <authorList>
            <consortium name="DOE Joint Genome Institute"/>
            <person name="Min B."/>
            <person name="Park H."/>
            <person name="Jang Y."/>
            <person name="Kim J.-J."/>
            <person name="Kim K.H."/>
            <person name="Pangilinan J."/>
            <person name="Lipzen A."/>
            <person name="Riley R."/>
            <person name="Grigoriev I.V."/>
            <person name="Spatafora J.W."/>
            <person name="Choi I.-G."/>
        </authorList>
    </citation>
    <scope>NUCLEOTIDE SEQUENCE [LARGE SCALE GENOMIC DNA]</scope>
    <source>
        <strain evidence="3 4">KUC8140</strain>
    </source>
</reference>
<dbReference type="Proteomes" id="UP000053477">
    <property type="component" value="Unassembled WGS sequence"/>
</dbReference>
<evidence type="ECO:0000256" key="2">
    <source>
        <dbReference type="SAM" id="Phobius"/>
    </source>
</evidence>
<name>A0A0H2S489_9AGAM</name>
<dbReference type="GO" id="GO:0006673">
    <property type="term" value="P:inositol phosphoceramide metabolic process"/>
    <property type="evidence" value="ECO:0007669"/>
    <property type="project" value="InterPro"/>
</dbReference>
<dbReference type="STRING" id="27342.A0A0H2S489"/>
<keyword evidence="2" id="KW-1133">Transmembrane helix</keyword>
<dbReference type="OrthoDB" id="3338076at2759"/>
<dbReference type="EMBL" id="KQ085889">
    <property type="protein sequence ID" value="KLO19075.1"/>
    <property type="molecule type" value="Genomic_DNA"/>
</dbReference>
<keyword evidence="2" id="KW-0812">Transmembrane</keyword>
<feature type="transmembrane region" description="Helical" evidence="2">
    <location>
        <begin position="162"/>
        <end position="182"/>
    </location>
</feature>
<dbReference type="Pfam" id="PF08552">
    <property type="entry name" value="Kei1"/>
    <property type="match status" value="1"/>
</dbReference>
<sequence>MKLMWRQQWRPRPLNSFLGFVDLKLGVTIALLFAVLNKVAGIYGIIALFNGAGGSFAQVSMYVYSVLMLVALWWGLKAVSEEHPKRTLYFAHLFFVDHVLSTAWVAVFAVAWWVYTPHDGRQQSHSPAQQHIIDVAGGGHNLTESQRAEAAMSIWRKEKGTAASIVVLGWFAKIYFAILLSLPRSNPMLSNDPDYIALDGVPEDILNGALDDEEALPADEYYGAGGSQAARRPRTPGTSGSISSFADFISAPGGRGRRGTGSRPGSASFRNSEFAFPKPSRSISSKVAEEADEVLFDSDEHSKYAGASTEESVSVSSADVRDEGSRRDR</sequence>
<gene>
    <name evidence="3" type="ORF">SCHPADRAFT_912879</name>
</gene>
<evidence type="ECO:0000313" key="3">
    <source>
        <dbReference type="EMBL" id="KLO19075.1"/>
    </source>
</evidence>
<dbReference type="GO" id="GO:0000139">
    <property type="term" value="C:Golgi membrane"/>
    <property type="evidence" value="ECO:0007669"/>
    <property type="project" value="TreeGrafter"/>
</dbReference>
<feature type="transmembrane region" description="Helical" evidence="2">
    <location>
        <begin position="88"/>
        <end position="115"/>
    </location>
</feature>
<evidence type="ECO:0000313" key="4">
    <source>
        <dbReference type="Proteomes" id="UP000053477"/>
    </source>
</evidence>
<dbReference type="GO" id="GO:0070917">
    <property type="term" value="F:inositol phosphoceramide synthase regulator activity"/>
    <property type="evidence" value="ECO:0007669"/>
    <property type="project" value="InterPro"/>
</dbReference>
<dbReference type="PANTHER" id="PTHR28077:SF1">
    <property type="entry name" value="INOSITOL PHOSPHORYLCERAMIDE SYNTHASE REGULATORY SUBUNIT KEI1"/>
    <property type="match status" value="1"/>
</dbReference>
<dbReference type="InterPro" id="IPR013862">
    <property type="entry name" value="Kei1"/>
</dbReference>
<keyword evidence="2" id="KW-0472">Membrane</keyword>
<dbReference type="InParanoid" id="A0A0H2S489"/>
<accession>A0A0H2S489</accession>
<dbReference type="PANTHER" id="PTHR28077">
    <property type="entry name" value="INOSITOL PHOSPHORYLCERAMIDE SYNTHASE REGULATORY SUBUNIT KEI1"/>
    <property type="match status" value="1"/>
</dbReference>
<feature type="compositionally biased region" description="Basic and acidic residues" evidence="1">
    <location>
        <begin position="319"/>
        <end position="329"/>
    </location>
</feature>
<evidence type="ECO:0000256" key="1">
    <source>
        <dbReference type="SAM" id="MobiDB-lite"/>
    </source>
</evidence>
<organism evidence="3 4">
    <name type="scientific">Schizopora paradoxa</name>
    <dbReference type="NCBI Taxonomy" id="27342"/>
    <lineage>
        <taxon>Eukaryota</taxon>
        <taxon>Fungi</taxon>
        <taxon>Dikarya</taxon>
        <taxon>Basidiomycota</taxon>
        <taxon>Agaricomycotina</taxon>
        <taxon>Agaricomycetes</taxon>
        <taxon>Hymenochaetales</taxon>
        <taxon>Schizoporaceae</taxon>
        <taxon>Schizopora</taxon>
    </lineage>
</organism>